<keyword evidence="3" id="KW-1185">Reference proteome</keyword>
<dbReference type="AlphaFoldDB" id="A0A318TXV5"/>
<dbReference type="PANTHER" id="PTHR35370">
    <property type="entry name" value="CYTOPLASMIC PROTEIN-RELATED-RELATED"/>
    <property type="match status" value="1"/>
</dbReference>
<accession>A0A318TXV5</accession>
<dbReference type="EMBL" id="QJTK01000006">
    <property type="protein sequence ID" value="PYF09876.1"/>
    <property type="molecule type" value="Genomic_DNA"/>
</dbReference>
<evidence type="ECO:0000256" key="1">
    <source>
        <dbReference type="SAM" id="MobiDB-lite"/>
    </source>
</evidence>
<proteinExistence type="predicted"/>
<dbReference type="InterPro" id="IPR010732">
    <property type="entry name" value="T6SS_TssG-like"/>
</dbReference>
<gene>
    <name evidence="2" type="ORF">C8J30_1068</name>
</gene>
<comment type="caution">
    <text evidence="2">The sequence shown here is derived from an EMBL/GenBank/DDBJ whole genome shotgun (WGS) entry which is preliminary data.</text>
</comment>
<feature type="region of interest" description="Disordered" evidence="1">
    <location>
        <begin position="154"/>
        <end position="206"/>
    </location>
</feature>
<name>A0A318TXV5_9RHOB</name>
<evidence type="ECO:0000313" key="2">
    <source>
        <dbReference type="EMBL" id="PYF09876.1"/>
    </source>
</evidence>
<dbReference type="OrthoDB" id="9763676at2"/>
<dbReference type="Pfam" id="PF06996">
    <property type="entry name" value="T6SS_TssG"/>
    <property type="match status" value="1"/>
</dbReference>
<protein>
    <submittedName>
        <fullName evidence="2">Type VI secretion system (T6SS) ImpG/VasA family protein</fullName>
    </submittedName>
</protein>
<reference evidence="2 3" key="1">
    <citation type="submission" date="2018-06" db="EMBL/GenBank/DDBJ databases">
        <title>Genomic Encyclopedia of Type Strains, Phase III (KMG-III): the genomes of soil and plant-associated and newly described type strains.</title>
        <authorList>
            <person name="Whitman W."/>
        </authorList>
    </citation>
    <scope>NUCLEOTIDE SEQUENCE [LARGE SCALE GENOMIC DNA]</scope>
    <source>
        <strain evidence="2 3">JA737</strain>
    </source>
</reference>
<sequence length="557" mass="61412">MRKAFRDAYNEELALLYERAAEFSAKYHGIAERLDGVLRDNADPGIAGLLEGTAFLAARAQLKQREEFRGFTDELLEQFLPGLLEPLPAMMMVQAHGPEPDKLETGKRIAAGSAIDARLLDAETRVACRFRLGAAIELWPLEIERIAPRHRRAGAADHRIRPRAAGSGGAARPAGGGAACRPGDQPFRRGRKPCPPRPQAGRPYRHPRLKPFEALRNHPHHRCLRAFSGPHRAPARDAALRPARGRCEPAAGALLRRREHRLTEEELRFGRRARYLGTETFIALHEPPSPDEAEAVQRLSVRALCSNRHLPEYLPIGESRDDFHLGEDVTLRFACLTAPPPREPLAALDPGGPHRAMQGDLNWRLISYLALGAFGLDGRGGPEAHAISQHDRPEEDRFAGFLAALLGFGTPAMAGRDSLPDAARVHVAGLAYGRDRSPVRLRQILKRLLGDPVEVIEHCPSWIDIEPEDRNRLGARIRTVNDRITLSVRVKTLAAYRAYLPGGTAHRRLTDLVFWSLRDRVAVTLSLSLPAHAIPPARLGQSAELGWMAALAPAVAV</sequence>
<evidence type="ECO:0000313" key="3">
    <source>
        <dbReference type="Proteomes" id="UP000247727"/>
    </source>
</evidence>
<dbReference type="PANTHER" id="PTHR35370:SF1">
    <property type="entry name" value="TYPE VI SECRETION SYSTEM COMPONENT TSSF1"/>
    <property type="match status" value="1"/>
</dbReference>
<feature type="compositionally biased region" description="Gly residues" evidence="1">
    <location>
        <begin position="166"/>
        <end position="178"/>
    </location>
</feature>
<dbReference type="Proteomes" id="UP000247727">
    <property type="component" value="Unassembled WGS sequence"/>
</dbReference>
<dbReference type="Pfam" id="PF05947">
    <property type="entry name" value="T6SS_TssF"/>
    <property type="match status" value="2"/>
</dbReference>
<organism evidence="2 3">
    <name type="scientific">Rhodobacter viridis</name>
    <dbReference type="NCBI Taxonomy" id="1054202"/>
    <lineage>
        <taxon>Bacteria</taxon>
        <taxon>Pseudomonadati</taxon>
        <taxon>Pseudomonadota</taxon>
        <taxon>Alphaproteobacteria</taxon>
        <taxon>Rhodobacterales</taxon>
        <taxon>Rhodobacter group</taxon>
        <taxon>Rhodobacter</taxon>
    </lineage>
</organism>
<dbReference type="InterPro" id="IPR010272">
    <property type="entry name" value="T6SS_TssF"/>
</dbReference>